<organism evidence="1 2">
    <name type="scientific">Kribbella orskensis</name>
    <dbReference type="NCBI Taxonomy" id="2512216"/>
    <lineage>
        <taxon>Bacteria</taxon>
        <taxon>Bacillati</taxon>
        <taxon>Actinomycetota</taxon>
        <taxon>Actinomycetes</taxon>
        <taxon>Propionibacteriales</taxon>
        <taxon>Kribbellaceae</taxon>
        <taxon>Kribbella</taxon>
    </lineage>
</organism>
<sequence>MDGKFGLAEFNREYKLVRASLRSGDTSNSEAGQQQLRFLVPGLSTDHDRKVAEDLIADLPALLVDPPPRSPEMTEALHVLNTADLESGTVEQQLVAIDRTRKQIWAIADRAGGQDSANISGLTRMLERREDSLTEPWPWPEATADPT</sequence>
<evidence type="ECO:0000313" key="1">
    <source>
        <dbReference type="EMBL" id="TCO18902.1"/>
    </source>
</evidence>
<dbReference type="Proteomes" id="UP000295818">
    <property type="component" value="Unassembled WGS sequence"/>
</dbReference>
<protein>
    <submittedName>
        <fullName evidence="1">Uncharacterized protein</fullName>
    </submittedName>
</protein>
<dbReference type="EMBL" id="SLWM01000011">
    <property type="protein sequence ID" value="TCO18902.1"/>
    <property type="molecule type" value="Genomic_DNA"/>
</dbReference>
<proteinExistence type="predicted"/>
<name>A0ABY2BIT6_9ACTN</name>
<keyword evidence="2" id="KW-1185">Reference proteome</keyword>
<comment type="caution">
    <text evidence="1">The sequence shown here is derived from an EMBL/GenBank/DDBJ whole genome shotgun (WGS) entry which is preliminary data.</text>
</comment>
<accession>A0ABY2BIT6</accession>
<reference evidence="1 2" key="1">
    <citation type="journal article" date="2015" name="Stand. Genomic Sci.">
        <title>Genomic Encyclopedia of Bacterial and Archaeal Type Strains, Phase III: the genomes of soil and plant-associated and newly described type strains.</title>
        <authorList>
            <person name="Whitman W.B."/>
            <person name="Woyke T."/>
            <person name="Klenk H.P."/>
            <person name="Zhou Y."/>
            <person name="Lilburn T.G."/>
            <person name="Beck B.J."/>
            <person name="De Vos P."/>
            <person name="Vandamme P."/>
            <person name="Eisen J.A."/>
            <person name="Garrity G."/>
            <person name="Hugenholtz P."/>
            <person name="Kyrpides N.C."/>
        </authorList>
    </citation>
    <scope>NUCLEOTIDE SEQUENCE [LARGE SCALE GENOMIC DNA]</scope>
    <source>
        <strain evidence="1 2">VKM Ac-2538</strain>
    </source>
</reference>
<gene>
    <name evidence="1" type="ORF">EV644_111140</name>
</gene>
<evidence type="ECO:0000313" key="2">
    <source>
        <dbReference type="Proteomes" id="UP000295818"/>
    </source>
</evidence>